<evidence type="ECO:0000256" key="1">
    <source>
        <dbReference type="SAM" id="Phobius"/>
    </source>
</evidence>
<protein>
    <submittedName>
        <fullName evidence="2">Uncharacterized protein</fullName>
    </submittedName>
</protein>
<proteinExistence type="predicted"/>
<evidence type="ECO:0000313" key="3">
    <source>
        <dbReference type="Proteomes" id="UP000510930"/>
    </source>
</evidence>
<dbReference type="RefSeq" id="WP_020915722.1">
    <property type="nucleotide sequence ID" value="NZ_CP012411.1"/>
</dbReference>
<sequence>MINFFNKKVISIINKRIFFLFFITILLYYFKKKKQTGKNIIKKISWKTRIRNFILKILYK</sequence>
<name>A0AAE7KLB6_CARRU</name>
<reference evidence="2 3" key="1">
    <citation type="submission" date="2019-06" db="EMBL/GenBank/DDBJ databases">
        <authorList>
            <person name="Petrone J.R."/>
            <person name="Munoz-Beristain A."/>
            <person name="Russell J.T."/>
            <person name="Rios-Glusberger P."/>
            <person name="Triplett E.W."/>
        </authorList>
    </citation>
    <scope>NUCLEOTIDE SEQUENCE [LARGE SCALE GENOMIC DNA]</scope>
    <source>
        <strain evidence="2">JRPAMB4</strain>
    </source>
</reference>
<evidence type="ECO:0000313" key="2">
    <source>
        <dbReference type="EMBL" id="QLK13979.1"/>
    </source>
</evidence>
<organism evidence="2 3">
    <name type="scientific">Carsonella ruddii</name>
    <dbReference type="NCBI Taxonomy" id="114186"/>
    <lineage>
        <taxon>Bacteria</taxon>
        <taxon>Pseudomonadati</taxon>
        <taxon>Pseudomonadota</taxon>
        <taxon>Gammaproteobacteria</taxon>
        <taxon>Oceanospirillales</taxon>
        <taxon>Halomonadaceae</taxon>
        <taxon>Zymobacter group</taxon>
        <taxon>Candidatus Carsonella</taxon>
    </lineage>
</organism>
<accession>A0AAE7KLB6</accession>
<feature type="transmembrane region" description="Helical" evidence="1">
    <location>
        <begin position="12"/>
        <end position="30"/>
    </location>
</feature>
<gene>
    <name evidence="2" type="ORF">FK493_00030</name>
</gene>
<dbReference type="Proteomes" id="UP000510930">
    <property type="component" value="Chromosome"/>
</dbReference>
<keyword evidence="1" id="KW-0472">Membrane</keyword>
<dbReference type="EMBL" id="CP041245">
    <property type="protein sequence ID" value="QLK13979.1"/>
    <property type="molecule type" value="Genomic_DNA"/>
</dbReference>
<keyword evidence="1" id="KW-1133">Transmembrane helix</keyword>
<dbReference type="AlphaFoldDB" id="A0AAE7KLB6"/>
<keyword evidence="1" id="KW-0812">Transmembrane</keyword>